<feature type="transmembrane region" description="Helical" evidence="7">
    <location>
        <begin position="217"/>
        <end position="235"/>
    </location>
</feature>
<feature type="transmembrane region" description="Helical" evidence="7">
    <location>
        <begin position="6"/>
        <end position="25"/>
    </location>
</feature>
<comment type="caution">
    <text evidence="8">The sequence shown here is derived from an EMBL/GenBank/DDBJ whole genome shotgun (WGS) entry which is preliminary data.</text>
</comment>
<dbReference type="EMBL" id="JAASQI010000003">
    <property type="protein sequence ID" value="NIJ57856.1"/>
    <property type="molecule type" value="Genomic_DNA"/>
</dbReference>
<reference evidence="8 9" key="1">
    <citation type="submission" date="2020-03" db="EMBL/GenBank/DDBJ databases">
        <title>Genomic Encyclopedia of Type Strains, Phase IV (KMG-IV): sequencing the most valuable type-strain genomes for metagenomic binning, comparative biology and taxonomic classification.</title>
        <authorList>
            <person name="Goeker M."/>
        </authorList>
    </citation>
    <scope>NUCLEOTIDE SEQUENCE [LARGE SCALE GENOMIC DNA]</scope>
    <source>
        <strain evidence="8 9">DSM 103870</strain>
    </source>
</reference>
<keyword evidence="8" id="KW-0762">Sugar transport</keyword>
<keyword evidence="5 7" id="KW-0472">Membrane</keyword>
<gene>
    <name evidence="8" type="ORF">FHS82_001692</name>
</gene>
<feature type="transmembrane region" description="Helical" evidence="7">
    <location>
        <begin position="142"/>
        <end position="158"/>
    </location>
</feature>
<feature type="transmembrane region" description="Helical" evidence="7">
    <location>
        <begin position="242"/>
        <end position="261"/>
    </location>
</feature>
<feature type="transmembrane region" description="Helical" evidence="7">
    <location>
        <begin position="37"/>
        <end position="56"/>
    </location>
</feature>
<feature type="transmembrane region" description="Helical" evidence="7">
    <location>
        <begin position="267"/>
        <end position="285"/>
    </location>
</feature>
<dbReference type="Proteomes" id="UP001429580">
    <property type="component" value="Unassembled WGS sequence"/>
</dbReference>
<protein>
    <submittedName>
        <fullName evidence="8">Simple sugar transport system permease protein</fullName>
    </submittedName>
</protein>
<feature type="region of interest" description="Disordered" evidence="6">
    <location>
        <begin position="289"/>
        <end position="308"/>
    </location>
</feature>
<evidence type="ECO:0000256" key="1">
    <source>
        <dbReference type="ARBA" id="ARBA00004651"/>
    </source>
</evidence>
<evidence type="ECO:0000256" key="3">
    <source>
        <dbReference type="ARBA" id="ARBA00022692"/>
    </source>
</evidence>
<name>A0ABX0UY44_9HYPH</name>
<evidence type="ECO:0000256" key="5">
    <source>
        <dbReference type="ARBA" id="ARBA00023136"/>
    </source>
</evidence>
<evidence type="ECO:0000256" key="2">
    <source>
        <dbReference type="ARBA" id="ARBA00022475"/>
    </source>
</evidence>
<evidence type="ECO:0000256" key="6">
    <source>
        <dbReference type="SAM" id="MobiDB-lite"/>
    </source>
</evidence>
<sequence length="308" mass="31506">MIDFLIPVMAAAISAATPLLLAATGELVVERSGVLNLGIEGMMLMGAMAGFAAALLTGSHLAGLLAAALAGMLMALVFAVLTLSLSANQVASGLALTIFGIGLSALVGAPYVGQPVPALPKLDIAGLSDLPVAGPLLFRHDGLVYFSVAAVAATWWFLNRTHAGLKLRAVGESAQAAHALGHPVIAIRYAASLFGGAMAGLAGAFLSLSYTPMWMEGMTAGRGWIALALVVFSAWRPWRALVGAYLFGGVGIVQLHAQGAWGLPSEMFSMLPYVATVLVLTVISARSQAGGTGSRAPADLGKPFRASR</sequence>
<dbReference type="PANTHER" id="PTHR43370:SF2">
    <property type="entry name" value="ABC TRANSPORTER PERMEASE PROTEIN"/>
    <property type="match status" value="1"/>
</dbReference>
<keyword evidence="2" id="KW-1003">Cell membrane</keyword>
<feature type="transmembrane region" description="Helical" evidence="7">
    <location>
        <begin position="90"/>
        <end position="112"/>
    </location>
</feature>
<dbReference type="Pfam" id="PF02653">
    <property type="entry name" value="BPD_transp_2"/>
    <property type="match status" value="1"/>
</dbReference>
<dbReference type="CDD" id="cd06580">
    <property type="entry name" value="TM_PBP1_transp_TpRbsC_like"/>
    <property type="match status" value="1"/>
</dbReference>
<comment type="subcellular location">
    <subcellularLocation>
        <location evidence="1">Cell membrane</location>
        <topology evidence="1">Multi-pass membrane protein</topology>
    </subcellularLocation>
</comment>
<keyword evidence="3 7" id="KW-0812">Transmembrane</keyword>
<accession>A0ABX0UY44</accession>
<evidence type="ECO:0000256" key="4">
    <source>
        <dbReference type="ARBA" id="ARBA00022989"/>
    </source>
</evidence>
<evidence type="ECO:0000256" key="7">
    <source>
        <dbReference type="SAM" id="Phobius"/>
    </source>
</evidence>
<feature type="transmembrane region" description="Helical" evidence="7">
    <location>
        <begin position="62"/>
        <end position="83"/>
    </location>
</feature>
<keyword evidence="4 7" id="KW-1133">Transmembrane helix</keyword>
<evidence type="ECO:0000313" key="8">
    <source>
        <dbReference type="EMBL" id="NIJ57856.1"/>
    </source>
</evidence>
<proteinExistence type="predicted"/>
<organism evidence="8 9">
    <name type="scientific">Pseudochelatococcus lubricantis</name>
    <dbReference type="NCBI Taxonomy" id="1538102"/>
    <lineage>
        <taxon>Bacteria</taxon>
        <taxon>Pseudomonadati</taxon>
        <taxon>Pseudomonadota</taxon>
        <taxon>Alphaproteobacteria</taxon>
        <taxon>Hyphomicrobiales</taxon>
        <taxon>Chelatococcaceae</taxon>
        <taxon>Pseudochelatococcus</taxon>
    </lineage>
</organism>
<keyword evidence="8" id="KW-0813">Transport</keyword>
<keyword evidence="9" id="KW-1185">Reference proteome</keyword>
<dbReference type="InterPro" id="IPR001851">
    <property type="entry name" value="ABC_transp_permease"/>
</dbReference>
<evidence type="ECO:0000313" key="9">
    <source>
        <dbReference type="Proteomes" id="UP001429580"/>
    </source>
</evidence>
<dbReference type="PANTHER" id="PTHR43370">
    <property type="entry name" value="SUGAR ABC TRANSPORTER INTEGRAL MEMBRANE PROTEIN-RELATED"/>
    <property type="match status" value="1"/>
</dbReference>
<feature type="transmembrane region" description="Helical" evidence="7">
    <location>
        <begin position="189"/>
        <end position="211"/>
    </location>
</feature>